<proteinExistence type="predicted"/>
<dbReference type="Proteomes" id="UP001152803">
    <property type="component" value="Unassembled WGS sequence"/>
</dbReference>
<reference evidence="2" key="1">
    <citation type="journal article" date="2023" name="Science">
        <title>Genome structures resolve the early diversification of teleost fishes.</title>
        <authorList>
            <person name="Parey E."/>
            <person name="Louis A."/>
            <person name="Montfort J."/>
            <person name="Bouchez O."/>
            <person name="Roques C."/>
            <person name="Iampietro C."/>
            <person name="Lluch J."/>
            <person name="Castinel A."/>
            <person name="Donnadieu C."/>
            <person name="Desvignes T."/>
            <person name="Floi Bucao C."/>
            <person name="Jouanno E."/>
            <person name="Wen M."/>
            <person name="Mejri S."/>
            <person name="Dirks R."/>
            <person name="Jansen H."/>
            <person name="Henkel C."/>
            <person name="Chen W.J."/>
            <person name="Zahm M."/>
            <person name="Cabau C."/>
            <person name="Klopp C."/>
            <person name="Thompson A.W."/>
            <person name="Robinson-Rechavi M."/>
            <person name="Braasch I."/>
            <person name="Lecointre G."/>
            <person name="Bobe J."/>
            <person name="Postlethwait J.H."/>
            <person name="Berthelot C."/>
            <person name="Roest Crollius H."/>
            <person name="Guiguen Y."/>
        </authorList>
    </citation>
    <scope>NUCLEOTIDE SEQUENCE</scope>
    <source>
        <strain evidence="2">Concon-B</strain>
    </source>
</reference>
<comment type="caution">
    <text evidence="2">The sequence shown here is derived from an EMBL/GenBank/DDBJ whole genome shotgun (WGS) entry which is preliminary data.</text>
</comment>
<name>A0A9Q1E0M4_CONCO</name>
<dbReference type="AlphaFoldDB" id="A0A9Q1E0M4"/>
<accession>A0A9Q1E0M4</accession>
<gene>
    <name evidence="2" type="ORF">COCON_G00001090</name>
</gene>
<organism evidence="2 3">
    <name type="scientific">Conger conger</name>
    <name type="common">Conger eel</name>
    <name type="synonym">Muraena conger</name>
    <dbReference type="NCBI Taxonomy" id="82655"/>
    <lineage>
        <taxon>Eukaryota</taxon>
        <taxon>Metazoa</taxon>
        <taxon>Chordata</taxon>
        <taxon>Craniata</taxon>
        <taxon>Vertebrata</taxon>
        <taxon>Euteleostomi</taxon>
        <taxon>Actinopterygii</taxon>
        <taxon>Neopterygii</taxon>
        <taxon>Teleostei</taxon>
        <taxon>Anguilliformes</taxon>
        <taxon>Congridae</taxon>
        <taxon>Conger</taxon>
    </lineage>
</organism>
<feature type="region of interest" description="Disordered" evidence="1">
    <location>
        <begin position="53"/>
        <end position="74"/>
    </location>
</feature>
<dbReference type="EMBL" id="JAFJMO010000001">
    <property type="protein sequence ID" value="KAJ8287450.1"/>
    <property type="molecule type" value="Genomic_DNA"/>
</dbReference>
<evidence type="ECO:0000313" key="3">
    <source>
        <dbReference type="Proteomes" id="UP001152803"/>
    </source>
</evidence>
<keyword evidence="3" id="KW-1185">Reference proteome</keyword>
<sequence>MMETKHQWNQLRDKWKLLRKEGNQRGVQTGDYGQTCGCLLHTVLIELVLPCGGEREPRSSRSSRRRECRLRSPW</sequence>
<evidence type="ECO:0000256" key="1">
    <source>
        <dbReference type="SAM" id="MobiDB-lite"/>
    </source>
</evidence>
<protein>
    <submittedName>
        <fullName evidence="2">Uncharacterized protein</fullName>
    </submittedName>
</protein>
<evidence type="ECO:0000313" key="2">
    <source>
        <dbReference type="EMBL" id="KAJ8287450.1"/>
    </source>
</evidence>